<dbReference type="GO" id="GO:0000166">
    <property type="term" value="F:nucleotide binding"/>
    <property type="evidence" value="ECO:0007669"/>
    <property type="project" value="InterPro"/>
</dbReference>
<protein>
    <submittedName>
        <fullName evidence="2">Predicted dehydrogenase</fullName>
    </submittedName>
</protein>
<dbReference type="Pfam" id="PF01408">
    <property type="entry name" value="GFO_IDH_MocA"/>
    <property type="match status" value="1"/>
</dbReference>
<dbReference type="PANTHER" id="PTHR43377:SF1">
    <property type="entry name" value="BILIVERDIN REDUCTASE A"/>
    <property type="match status" value="1"/>
</dbReference>
<dbReference type="OrthoDB" id="9815825at2"/>
<dbReference type="RefSeq" id="WP_092783054.1">
    <property type="nucleotide sequence ID" value="NZ_FNAP01000002.1"/>
</dbReference>
<accession>A0A1G6ZD13</accession>
<dbReference type="PANTHER" id="PTHR43377">
    <property type="entry name" value="BILIVERDIN REDUCTASE A"/>
    <property type="match status" value="1"/>
</dbReference>
<dbReference type="SUPFAM" id="SSF55347">
    <property type="entry name" value="Glyceraldehyde-3-phosphate dehydrogenase-like, C-terminal domain"/>
    <property type="match status" value="1"/>
</dbReference>
<dbReference type="InterPro" id="IPR036291">
    <property type="entry name" value="NAD(P)-bd_dom_sf"/>
</dbReference>
<dbReference type="EMBL" id="FNAP01000002">
    <property type="protein sequence ID" value="SDE00411.1"/>
    <property type="molecule type" value="Genomic_DNA"/>
</dbReference>
<proteinExistence type="predicted"/>
<dbReference type="SUPFAM" id="SSF51735">
    <property type="entry name" value="NAD(P)-binding Rossmann-fold domains"/>
    <property type="match status" value="1"/>
</dbReference>
<dbReference type="Gene3D" id="3.30.360.10">
    <property type="entry name" value="Dihydrodipicolinate Reductase, domain 2"/>
    <property type="match status" value="1"/>
</dbReference>
<gene>
    <name evidence="2" type="ORF">SAMN05421720_102335</name>
</gene>
<dbReference type="InterPro" id="IPR000683">
    <property type="entry name" value="Gfo/Idh/MocA-like_OxRdtase_N"/>
</dbReference>
<evidence type="ECO:0000259" key="1">
    <source>
        <dbReference type="Pfam" id="PF01408"/>
    </source>
</evidence>
<evidence type="ECO:0000313" key="2">
    <source>
        <dbReference type="EMBL" id="SDE00411.1"/>
    </source>
</evidence>
<feature type="domain" description="Gfo/Idh/MocA-like oxidoreductase N-terminal" evidence="1">
    <location>
        <begin position="34"/>
        <end position="133"/>
    </location>
</feature>
<reference evidence="2 3" key="1">
    <citation type="submission" date="2016-10" db="EMBL/GenBank/DDBJ databases">
        <authorList>
            <person name="de Groot N.N."/>
        </authorList>
    </citation>
    <scope>NUCLEOTIDE SEQUENCE [LARGE SCALE GENOMIC DNA]</scope>
    <source>
        <strain evidence="2 3">ATCC 700224</strain>
    </source>
</reference>
<dbReference type="STRING" id="69960.SAMN05421720_102335"/>
<dbReference type="InterPro" id="IPR051450">
    <property type="entry name" value="Gfo/Idh/MocA_Oxidoreductases"/>
</dbReference>
<name>A0A1G6ZD13_9PROT</name>
<dbReference type="Proteomes" id="UP000199412">
    <property type="component" value="Unassembled WGS sequence"/>
</dbReference>
<keyword evidence="3" id="KW-1185">Reference proteome</keyword>
<organism evidence="2 3">
    <name type="scientific">Rhodospira trueperi</name>
    <dbReference type="NCBI Taxonomy" id="69960"/>
    <lineage>
        <taxon>Bacteria</taxon>
        <taxon>Pseudomonadati</taxon>
        <taxon>Pseudomonadota</taxon>
        <taxon>Alphaproteobacteria</taxon>
        <taxon>Rhodospirillales</taxon>
        <taxon>Rhodospirillaceae</taxon>
        <taxon>Rhodospira</taxon>
    </lineage>
</organism>
<sequence>MNGPRALTAALIGLGNIAWRYDGGRVEPGAPALTHASVYDRSPRTTLTLGMSPDAGERRAAQEALGIDTTDSLPDVLAARPDVVSICSPSALHAEHLRACLDAGVPMIWLEKPAATRLADLDTVMAANTGASVVAVNFQRRYQPAYRALRDLCTSGELGRCHHIQAVYSRGLETNGSHMVDQVLFLAGDGRPFTLDWVGPTGGPDNPGFALTFDGGLTAMVTGLDLPYHCIDIAAVFDGGRVSLLHGGLTAVFERRVEQELFPGFHRLRPEPDPRFPTDCDFGGSMAAALDDLIAAHETGRNAASSLTTARAGQALMQAVWEQLGGQP</sequence>
<evidence type="ECO:0000313" key="3">
    <source>
        <dbReference type="Proteomes" id="UP000199412"/>
    </source>
</evidence>
<dbReference type="Gene3D" id="3.40.50.720">
    <property type="entry name" value="NAD(P)-binding Rossmann-like Domain"/>
    <property type="match status" value="1"/>
</dbReference>
<dbReference type="AlphaFoldDB" id="A0A1G6ZD13"/>